<proteinExistence type="predicted"/>
<sequence>LLIVKEDKSEPHLLVVKTYDGDCDFRRLLATSPWHSDWQKWLTKLQPKAERCAGWRVRPKIGRCGSLFCWQRIRQIWVSGPRGRRVGN</sequence>
<feature type="non-terminal residue" evidence="1">
    <location>
        <position position="1"/>
    </location>
</feature>
<organism evidence="1 2">
    <name type="scientific">Parasponia andersonii</name>
    <name type="common">Sponia andersonii</name>
    <dbReference type="NCBI Taxonomy" id="3476"/>
    <lineage>
        <taxon>Eukaryota</taxon>
        <taxon>Viridiplantae</taxon>
        <taxon>Streptophyta</taxon>
        <taxon>Embryophyta</taxon>
        <taxon>Tracheophyta</taxon>
        <taxon>Spermatophyta</taxon>
        <taxon>Magnoliopsida</taxon>
        <taxon>eudicotyledons</taxon>
        <taxon>Gunneridae</taxon>
        <taxon>Pentapetalae</taxon>
        <taxon>rosids</taxon>
        <taxon>fabids</taxon>
        <taxon>Rosales</taxon>
        <taxon>Cannabaceae</taxon>
        <taxon>Parasponia</taxon>
    </lineage>
</organism>
<keyword evidence="2" id="KW-1185">Reference proteome</keyword>
<dbReference type="AlphaFoldDB" id="A0A2P5B3K0"/>
<comment type="caution">
    <text evidence="1">The sequence shown here is derived from an EMBL/GenBank/DDBJ whole genome shotgun (WGS) entry which is preliminary data.</text>
</comment>
<evidence type="ECO:0000313" key="1">
    <source>
        <dbReference type="EMBL" id="PON43362.1"/>
    </source>
</evidence>
<protein>
    <submittedName>
        <fullName evidence="1">Uncharacterized protein</fullName>
    </submittedName>
</protein>
<dbReference type="EMBL" id="JXTB01000373">
    <property type="protein sequence ID" value="PON43362.1"/>
    <property type="molecule type" value="Genomic_DNA"/>
</dbReference>
<evidence type="ECO:0000313" key="2">
    <source>
        <dbReference type="Proteomes" id="UP000237105"/>
    </source>
</evidence>
<name>A0A2P5B3K0_PARAD</name>
<accession>A0A2P5B3K0</accession>
<reference evidence="2" key="1">
    <citation type="submission" date="2016-06" db="EMBL/GenBank/DDBJ databases">
        <title>Parallel loss of symbiosis genes in relatives of nitrogen-fixing non-legume Parasponia.</title>
        <authorList>
            <person name="Van Velzen R."/>
            <person name="Holmer R."/>
            <person name="Bu F."/>
            <person name="Rutten L."/>
            <person name="Van Zeijl A."/>
            <person name="Liu W."/>
            <person name="Santuari L."/>
            <person name="Cao Q."/>
            <person name="Sharma T."/>
            <person name="Shen D."/>
            <person name="Roswanjaya Y."/>
            <person name="Wardhani T."/>
            <person name="Kalhor M.S."/>
            <person name="Jansen J."/>
            <person name="Van den Hoogen J."/>
            <person name="Gungor B."/>
            <person name="Hartog M."/>
            <person name="Hontelez J."/>
            <person name="Verver J."/>
            <person name="Yang W.-C."/>
            <person name="Schijlen E."/>
            <person name="Repin R."/>
            <person name="Schilthuizen M."/>
            <person name="Schranz E."/>
            <person name="Heidstra R."/>
            <person name="Miyata K."/>
            <person name="Fedorova E."/>
            <person name="Kohlen W."/>
            <person name="Bisseling T."/>
            <person name="Smit S."/>
            <person name="Geurts R."/>
        </authorList>
    </citation>
    <scope>NUCLEOTIDE SEQUENCE [LARGE SCALE GENOMIC DNA]</scope>
    <source>
        <strain evidence="2">cv. WU1-14</strain>
    </source>
</reference>
<gene>
    <name evidence="1" type="ORF">PanWU01x14_274610</name>
</gene>
<dbReference type="Proteomes" id="UP000237105">
    <property type="component" value="Unassembled WGS sequence"/>
</dbReference>